<gene>
    <name evidence="19" type="primary">Btn1a1_6</name>
    <name evidence="19" type="ORF">GTO95_0002285</name>
</gene>
<dbReference type="FunFam" id="2.60.40.10:FF:000088">
    <property type="entry name" value="Butyrophilin subfamily 1 member A1"/>
    <property type="match status" value="1"/>
</dbReference>
<evidence type="ECO:0000256" key="8">
    <source>
        <dbReference type="ARBA" id="ARBA00022859"/>
    </source>
</evidence>
<dbReference type="InterPro" id="IPR003879">
    <property type="entry name" value="Butyrophylin_SPRY"/>
</dbReference>
<dbReference type="PROSITE" id="PS50835">
    <property type="entry name" value="IG_LIKE"/>
    <property type="match status" value="1"/>
</dbReference>
<dbReference type="SUPFAM" id="SSF57850">
    <property type="entry name" value="RING/U-box"/>
    <property type="match status" value="1"/>
</dbReference>
<keyword evidence="10 14" id="KW-0472">Membrane</keyword>
<comment type="subcellular location">
    <subcellularLocation>
        <location evidence="1">Membrane</location>
        <topology evidence="1">Single-pass type I membrane protein</topology>
    </subcellularLocation>
</comment>
<dbReference type="SMART" id="SM00336">
    <property type="entry name" value="BBOX"/>
    <property type="match status" value="1"/>
</dbReference>
<dbReference type="PROSITE" id="PS00518">
    <property type="entry name" value="ZF_RING_1"/>
    <property type="match status" value="1"/>
</dbReference>
<keyword evidence="8" id="KW-0391">Immunity</keyword>
<dbReference type="PROSITE" id="PS50089">
    <property type="entry name" value="ZF_RING_2"/>
    <property type="match status" value="1"/>
</dbReference>
<dbReference type="SUPFAM" id="SSF49899">
    <property type="entry name" value="Concanavalin A-like lectins/glucanases"/>
    <property type="match status" value="1"/>
</dbReference>
<dbReference type="Gene3D" id="2.60.120.920">
    <property type="match status" value="1"/>
</dbReference>
<evidence type="ECO:0000259" key="17">
    <source>
        <dbReference type="PROSITE" id="PS50188"/>
    </source>
</evidence>
<dbReference type="Gene3D" id="2.60.40.10">
    <property type="entry name" value="Immunoglobulins"/>
    <property type="match status" value="1"/>
</dbReference>
<evidence type="ECO:0000256" key="10">
    <source>
        <dbReference type="ARBA" id="ARBA00023136"/>
    </source>
</evidence>
<dbReference type="InterPro" id="IPR006574">
    <property type="entry name" value="PRY"/>
</dbReference>
<evidence type="ECO:0000256" key="4">
    <source>
        <dbReference type="ARBA" id="ARBA00022723"/>
    </source>
</evidence>
<evidence type="ECO:0000256" key="9">
    <source>
        <dbReference type="ARBA" id="ARBA00022989"/>
    </source>
</evidence>
<dbReference type="Gene3D" id="4.10.830.40">
    <property type="match status" value="1"/>
</dbReference>
<dbReference type="InterPro" id="IPR007110">
    <property type="entry name" value="Ig-like_dom"/>
</dbReference>
<keyword evidence="11" id="KW-0393">Immunoglobulin domain</keyword>
<keyword evidence="20" id="KW-1185">Reference proteome</keyword>
<feature type="non-terminal residue" evidence="19">
    <location>
        <position position="1"/>
    </location>
</feature>
<dbReference type="SMART" id="SM00184">
    <property type="entry name" value="RING"/>
    <property type="match status" value="1"/>
</dbReference>
<feature type="compositionally biased region" description="Basic and acidic residues" evidence="13">
    <location>
        <begin position="493"/>
        <end position="503"/>
    </location>
</feature>
<dbReference type="CDD" id="cd19769">
    <property type="entry name" value="Bbox2_TRIM16-like"/>
    <property type="match status" value="1"/>
</dbReference>
<dbReference type="Pfam" id="PF00622">
    <property type="entry name" value="SPRY"/>
    <property type="match status" value="1"/>
</dbReference>
<dbReference type="SMART" id="SM00589">
    <property type="entry name" value="PRY"/>
    <property type="match status" value="1"/>
</dbReference>
<dbReference type="Gene3D" id="3.30.40.10">
    <property type="entry name" value="Zinc/RING finger domain, C3HC4 (zinc finger)"/>
    <property type="match status" value="1"/>
</dbReference>
<evidence type="ECO:0000256" key="1">
    <source>
        <dbReference type="ARBA" id="ARBA00004479"/>
    </source>
</evidence>
<dbReference type="InterPro" id="IPR051051">
    <property type="entry name" value="E3_ubiq-ligase_TRIM/RNF"/>
</dbReference>
<feature type="domain" description="Ig-like" evidence="18">
    <location>
        <begin position="364"/>
        <end position="438"/>
    </location>
</feature>
<evidence type="ECO:0000256" key="5">
    <source>
        <dbReference type="ARBA" id="ARBA00022729"/>
    </source>
</evidence>
<feature type="region of interest" description="Disordered" evidence="13">
    <location>
        <begin position="493"/>
        <end position="517"/>
    </location>
</feature>
<dbReference type="InterPro" id="IPR013783">
    <property type="entry name" value="Ig-like_fold"/>
</dbReference>
<evidence type="ECO:0000256" key="6">
    <source>
        <dbReference type="ARBA" id="ARBA00022771"/>
    </source>
</evidence>
<dbReference type="SUPFAM" id="SSF57845">
    <property type="entry name" value="B-box zinc-binding domain"/>
    <property type="match status" value="1"/>
</dbReference>
<dbReference type="Pfam" id="PF13765">
    <property type="entry name" value="PRY"/>
    <property type="match status" value="1"/>
</dbReference>
<evidence type="ECO:0000259" key="16">
    <source>
        <dbReference type="PROSITE" id="PS50119"/>
    </source>
</evidence>
<dbReference type="InterPro" id="IPR043136">
    <property type="entry name" value="B30.2/SPRY_sf"/>
</dbReference>
<feature type="domain" description="RING-type" evidence="15">
    <location>
        <begin position="15"/>
        <end position="55"/>
    </location>
</feature>
<name>A0A8J7NZN7_ATRSP</name>
<dbReference type="InterPro" id="IPR013083">
    <property type="entry name" value="Znf_RING/FYVE/PHD"/>
</dbReference>
<dbReference type="InterPro" id="IPR036179">
    <property type="entry name" value="Ig-like_dom_sf"/>
</dbReference>
<dbReference type="InterPro" id="IPR000315">
    <property type="entry name" value="Znf_B-box"/>
</dbReference>
<organism evidence="19 20">
    <name type="scientific">Atractosteus spatula</name>
    <name type="common">Alligator gar</name>
    <name type="synonym">Lepisosteus spatula</name>
    <dbReference type="NCBI Taxonomy" id="7917"/>
    <lineage>
        <taxon>Eukaryota</taxon>
        <taxon>Metazoa</taxon>
        <taxon>Chordata</taxon>
        <taxon>Craniata</taxon>
        <taxon>Vertebrata</taxon>
        <taxon>Euteleostomi</taxon>
        <taxon>Actinopterygii</taxon>
        <taxon>Neopterygii</taxon>
        <taxon>Holostei</taxon>
        <taxon>Semionotiformes</taxon>
        <taxon>Lepisosteidae</taxon>
        <taxon>Atractosteus</taxon>
    </lineage>
</organism>
<dbReference type="Gene3D" id="3.30.160.60">
    <property type="entry name" value="Classic Zinc Finger"/>
    <property type="match status" value="1"/>
</dbReference>
<dbReference type="GO" id="GO:0045087">
    <property type="term" value="P:innate immune response"/>
    <property type="evidence" value="ECO:0007669"/>
    <property type="project" value="UniProtKB-KW"/>
</dbReference>
<keyword evidence="5" id="KW-0732">Signal</keyword>
<dbReference type="CDD" id="cd13733">
    <property type="entry name" value="SPRY_PRY_C-I_1"/>
    <property type="match status" value="1"/>
</dbReference>
<dbReference type="PRINTS" id="PR01407">
    <property type="entry name" value="BUTYPHLNCDUF"/>
</dbReference>
<keyword evidence="4" id="KW-0479">Metal-binding</keyword>
<evidence type="ECO:0000259" key="18">
    <source>
        <dbReference type="PROSITE" id="PS50835"/>
    </source>
</evidence>
<reference evidence="19" key="1">
    <citation type="journal article" date="2021" name="Cell">
        <title>Tracing the genetic footprints of vertebrate landing in non-teleost ray-finned fishes.</title>
        <authorList>
            <person name="Bi X."/>
            <person name="Wang K."/>
            <person name="Yang L."/>
            <person name="Pan H."/>
            <person name="Jiang H."/>
            <person name="Wei Q."/>
            <person name="Fang M."/>
            <person name="Yu H."/>
            <person name="Zhu C."/>
            <person name="Cai Y."/>
            <person name="He Y."/>
            <person name="Gan X."/>
            <person name="Zeng H."/>
            <person name="Yu D."/>
            <person name="Zhu Y."/>
            <person name="Jiang H."/>
            <person name="Qiu Q."/>
            <person name="Yang H."/>
            <person name="Zhang Y.E."/>
            <person name="Wang W."/>
            <person name="Zhu M."/>
            <person name="He S."/>
            <person name="Zhang G."/>
        </authorList>
    </citation>
    <scope>NUCLEOTIDE SEQUENCE</scope>
    <source>
        <strain evidence="19">Allg_001</strain>
    </source>
</reference>
<dbReference type="Proteomes" id="UP000736164">
    <property type="component" value="Unassembled WGS sequence"/>
</dbReference>
<dbReference type="InterPro" id="IPR013320">
    <property type="entry name" value="ConA-like_dom_sf"/>
</dbReference>
<evidence type="ECO:0000256" key="12">
    <source>
        <dbReference type="PROSITE-ProRule" id="PRU00024"/>
    </source>
</evidence>
<keyword evidence="9 14" id="KW-1133">Transmembrane helix</keyword>
<sequence length="677" mass="75679">MASPSSVLSEEQFQCSICLDTFTSPVSTPCGHSFCLACIGGYWDSSDVCQCPMCKETFSIRPDLRVNRSLAEITEQFKRSRVSSDEGLCAKPGEVSCDSCTGRKLKAVKSCLVCLASYCETHIQPHYQGAAFRRHRLIEPVESLEDRLCEKHERLLELFCRTDQTCVCVLCTETDHRTHSTVPAETEWTEKKTQLRKTEAEVQQMIQERLKKVEEIKQAVELSKVSPVNPSEISSLFQCSWMSCQCLLQTHSSTGQTTHSCVLLSCLRDQHSTTAHNTAHLETRLPQECALSSLTSFSLFPEFERLRKHAALTLGSLQWRAASARSCGLISAAKFVALGLKLARWFNTELCADQGLSSTLGSQPSVSLHSPGGGQTQLLCRSEGWVPAPAVTWTDRDGQQVTSLSSSTVERDSQGLLSVSSYIPVQQESNIFSCLVRSALPEPDWGSQLHIPRDFFPASSGWMVALFLLAAVTVAAAALLVIQWRRMDIRTQRETHREHRDTGAEAGLITPGTDEKVRSSQEETRWTVSLLLSGVLSVRVRGCWVDHQVSFRFKDTFSHRTDVTLDPNTAAPWLILSEDGKQVRDGDTRQDLPDNPERFDTAVCVLGKDGITSGRHYWEVEVGEKTEWDLGVARESINRKENKPLSPEDGYWTVWLRNGNEYEALQDQDWTALLQTH</sequence>
<dbReference type="PROSITE" id="PS50188">
    <property type="entry name" value="B302_SPRY"/>
    <property type="match status" value="1"/>
</dbReference>
<dbReference type="PANTHER" id="PTHR25465:SF32">
    <property type="entry name" value="BLOODTHIRSTY-RELATED GENE FAMILY, MEMBER 16 ISOFORM X1-RELATED"/>
    <property type="match status" value="1"/>
</dbReference>
<keyword evidence="2" id="KW-0399">Innate immunity</keyword>
<dbReference type="GO" id="GO:0016020">
    <property type="term" value="C:membrane"/>
    <property type="evidence" value="ECO:0007669"/>
    <property type="project" value="UniProtKB-SubCell"/>
</dbReference>
<evidence type="ECO:0000256" key="14">
    <source>
        <dbReference type="SAM" id="Phobius"/>
    </source>
</evidence>
<accession>A0A8J7NZN7</accession>
<dbReference type="InterPro" id="IPR003877">
    <property type="entry name" value="SPRY_dom"/>
</dbReference>
<dbReference type="Pfam" id="PF00643">
    <property type="entry name" value="zf-B_box"/>
    <property type="match status" value="1"/>
</dbReference>
<keyword evidence="3 14" id="KW-0812">Transmembrane</keyword>
<evidence type="ECO:0000313" key="19">
    <source>
        <dbReference type="EMBL" id="MBN3321280.1"/>
    </source>
</evidence>
<dbReference type="GO" id="GO:0005737">
    <property type="term" value="C:cytoplasm"/>
    <property type="evidence" value="ECO:0007669"/>
    <property type="project" value="UniProtKB-ARBA"/>
</dbReference>
<dbReference type="InterPro" id="IPR027370">
    <property type="entry name" value="Znf-RING_euk"/>
</dbReference>
<dbReference type="AlphaFoldDB" id="A0A8J7NZN7"/>
<dbReference type="InterPro" id="IPR001870">
    <property type="entry name" value="B30.2/SPRY"/>
</dbReference>
<evidence type="ECO:0000256" key="11">
    <source>
        <dbReference type="ARBA" id="ARBA00023319"/>
    </source>
</evidence>
<keyword evidence="7" id="KW-0862">Zinc</keyword>
<dbReference type="InterPro" id="IPR053896">
    <property type="entry name" value="BTN3A2-like_Ig-C"/>
</dbReference>
<dbReference type="PROSITE" id="PS50119">
    <property type="entry name" value="ZF_BBOX"/>
    <property type="match status" value="1"/>
</dbReference>
<dbReference type="EMBL" id="JAAWVO010054384">
    <property type="protein sequence ID" value="MBN3321280.1"/>
    <property type="molecule type" value="Genomic_DNA"/>
</dbReference>
<dbReference type="GO" id="GO:0008270">
    <property type="term" value="F:zinc ion binding"/>
    <property type="evidence" value="ECO:0007669"/>
    <property type="project" value="UniProtKB-KW"/>
</dbReference>
<protein>
    <submittedName>
        <fullName evidence="19">BT1A1 protein</fullName>
    </submittedName>
</protein>
<evidence type="ECO:0000256" key="2">
    <source>
        <dbReference type="ARBA" id="ARBA00022588"/>
    </source>
</evidence>
<feature type="transmembrane region" description="Helical" evidence="14">
    <location>
        <begin position="462"/>
        <end position="482"/>
    </location>
</feature>
<evidence type="ECO:0000256" key="13">
    <source>
        <dbReference type="SAM" id="MobiDB-lite"/>
    </source>
</evidence>
<dbReference type="SUPFAM" id="SSF48726">
    <property type="entry name" value="Immunoglobulin"/>
    <property type="match status" value="1"/>
</dbReference>
<dbReference type="Pfam" id="PF22705">
    <property type="entry name" value="C2-set_3"/>
    <property type="match status" value="1"/>
</dbReference>
<evidence type="ECO:0000256" key="3">
    <source>
        <dbReference type="ARBA" id="ARBA00022692"/>
    </source>
</evidence>
<feature type="domain" description="B30.2/SPRY" evidence="17">
    <location>
        <begin position="543"/>
        <end position="677"/>
    </location>
</feature>
<comment type="caution">
    <text evidence="19">The sequence shown here is derived from an EMBL/GenBank/DDBJ whole genome shotgun (WGS) entry which is preliminary data.</text>
</comment>
<dbReference type="FunFam" id="2.60.120.920:FF:000004">
    <property type="entry name" value="Butyrophilin subfamily 1 member A1"/>
    <property type="match status" value="1"/>
</dbReference>
<dbReference type="InterPro" id="IPR017907">
    <property type="entry name" value="Znf_RING_CS"/>
</dbReference>
<evidence type="ECO:0000256" key="7">
    <source>
        <dbReference type="ARBA" id="ARBA00022833"/>
    </source>
</evidence>
<dbReference type="InterPro" id="IPR001841">
    <property type="entry name" value="Znf_RING"/>
</dbReference>
<evidence type="ECO:0000259" key="15">
    <source>
        <dbReference type="PROSITE" id="PS50089"/>
    </source>
</evidence>
<evidence type="ECO:0000313" key="20">
    <source>
        <dbReference type="Proteomes" id="UP000736164"/>
    </source>
</evidence>
<feature type="domain" description="B box-type" evidence="16">
    <location>
        <begin position="144"/>
        <end position="184"/>
    </location>
</feature>
<proteinExistence type="predicted"/>
<keyword evidence="6 12" id="KW-0863">Zinc-finger</keyword>
<dbReference type="PANTHER" id="PTHR25465">
    <property type="entry name" value="B-BOX DOMAIN CONTAINING"/>
    <property type="match status" value="1"/>
</dbReference>
<feature type="non-terminal residue" evidence="19">
    <location>
        <position position="677"/>
    </location>
</feature>
<dbReference type="Pfam" id="PF13445">
    <property type="entry name" value="zf-RING_UBOX"/>
    <property type="match status" value="1"/>
</dbReference>